<comment type="caution">
    <text evidence="4">The sequence shown here is derived from an EMBL/GenBank/DDBJ whole genome shotgun (WGS) entry which is preliminary data.</text>
</comment>
<feature type="compositionally biased region" description="Low complexity" evidence="1">
    <location>
        <begin position="71"/>
        <end position="107"/>
    </location>
</feature>
<dbReference type="Pfam" id="PF08305">
    <property type="entry name" value="NPCBM"/>
    <property type="match status" value="1"/>
</dbReference>
<keyword evidence="5" id="KW-1185">Reference proteome</keyword>
<dbReference type="InterPro" id="IPR038637">
    <property type="entry name" value="NPCBM_sf"/>
</dbReference>
<proteinExistence type="predicted"/>
<accession>A0A7W0HRQ8</accession>
<evidence type="ECO:0000313" key="5">
    <source>
        <dbReference type="Proteomes" id="UP000530928"/>
    </source>
</evidence>
<name>A0A7W0HRQ8_9ACTN</name>
<evidence type="ECO:0000256" key="1">
    <source>
        <dbReference type="SAM" id="MobiDB-lite"/>
    </source>
</evidence>
<evidence type="ECO:0000256" key="2">
    <source>
        <dbReference type="SAM" id="Phobius"/>
    </source>
</evidence>
<gene>
    <name evidence="4" type="ORF">HNR30_004285</name>
</gene>
<dbReference type="EMBL" id="JACDUR010000004">
    <property type="protein sequence ID" value="MBA2892931.1"/>
    <property type="molecule type" value="Genomic_DNA"/>
</dbReference>
<feature type="transmembrane region" description="Helical" evidence="2">
    <location>
        <begin position="20"/>
        <end position="38"/>
    </location>
</feature>
<sequence length="258" mass="27216">MTILIGLGQILAVWTAEARLVVGLLFLVICIYLLQKFWDGTSRLYRVLGIASIAVALVVTSLAAAGLVSGRAKPPAAKPATSSPSPTAGASLPASPSPSVYTVSSSTDKPEGAMFLADLGESAESSDNVSSLGEFDLNGIAYEKSVRVDAGCMSEQFSATGRGKWVDFTFDPSYSSFQAIIGLDDSSSRRVESLSYRIFVGGFEVDSGTIYADGQERLNIPIAGARQLRLLVDPSEYVSCSSISRDGDIIWGNAILVP</sequence>
<feature type="region of interest" description="Disordered" evidence="1">
    <location>
        <begin position="71"/>
        <end position="108"/>
    </location>
</feature>
<evidence type="ECO:0000313" key="4">
    <source>
        <dbReference type="EMBL" id="MBA2892931.1"/>
    </source>
</evidence>
<keyword evidence="2" id="KW-1133">Transmembrane helix</keyword>
<feature type="domain" description="Glycosyl hydrolase family 98 putative carbohydrate-binding module" evidence="3">
    <location>
        <begin position="166"/>
        <end position="236"/>
    </location>
</feature>
<evidence type="ECO:0000259" key="3">
    <source>
        <dbReference type="Pfam" id="PF08305"/>
    </source>
</evidence>
<reference evidence="4 5" key="1">
    <citation type="submission" date="2020-07" db="EMBL/GenBank/DDBJ databases">
        <title>Genomic Encyclopedia of Type Strains, Phase IV (KMG-IV): sequencing the most valuable type-strain genomes for metagenomic binning, comparative biology and taxonomic classification.</title>
        <authorList>
            <person name="Goeker M."/>
        </authorList>
    </citation>
    <scope>NUCLEOTIDE SEQUENCE [LARGE SCALE GENOMIC DNA]</scope>
    <source>
        <strain evidence="4 5">DSM 45533</strain>
    </source>
</reference>
<dbReference type="AlphaFoldDB" id="A0A7W0HRQ8"/>
<keyword evidence="2" id="KW-0812">Transmembrane</keyword>
<protein>
    <recommendedName>
        <fullName evidence="3">Glycosyl hydrolase family 98 putative carbohydrate-binding module domain-containing protein</fullName>
    </recommendedName>
</protein>
<organism evidence="4 5">
    <name type="scientific">Nonomuraea soli</name>
    <dbReference type="NCBI Taxonomy" id="1032476"/>
    <lineage>
        <taxon>Bacteria</taxon>
        <taxon>Bacillati</taxon>
        <taxon>Actinomycetota</taxon>
        <taxon>Actinomycetes</taxon>
        <taxon>Streptosporangiales</taxon>
        <taxon>Streptosporangiaceae</taxon>
        <taxon>Nonomuraea</taxon>
    </lineage>
</organism>
<dbReference type="RefSeq" id="WP_181611643.1">
    <property type="nucleotide sequence ID" value="NZ_BAABAM010000003.1"/>
</dbReference>
<dbReference type="InterPro" id="IPR013222">
    <property type="entry name" value="Glyco_hyd_98_carb-bd"/>
</dbReference>
<keyword evidence="2" id="KW-0472">Membrane</keyword>
<dbReference type="InterPro" id="IPR008979">
    <property type="entry name" value="Galactose-bd-like_sf"/>
</dbReference>
<dbReference type="Gene3D" id="2.60.120.1060">
    <property type="entry name" value="NPCBM/NEW2 domain"/>
    <property type="match status" value="1"/>
</dbReference>
<dbReference type="SUPFAM" id="SSF49785">
    <property type="entry name" value="Galactose-binding domain-like"/>
    <property type="match status" value="1"/>
</dbReference>
<feature type="transmembrane region" description="Helical" evidence="2">
    <location>
        <begin position="44"/>
        <end position="68"/>
    </location>
</feature>
<dbReference type="Proteomes" id="UP000530928">
    <property type="component" value="Unassembled WGS sequence"/>
</dbReference>